<dbReference type="PRINTS" id="PR01038">
    <property type="entry name" value="TRNASYNTHARG"/>
</dbReference>
<evidence type="ECO:0000313" key="14">
    <source>
        <dbReference type="EMBL" id="VVC92264.1"/>
    </source>
</evidence>
<dbReference type="GO" id="GO:0006420">
    <property type="term" value="P:arginyl-tRNA aminoacylation"/>
    <property type="evidence" value="ECO:0007669"/>
    <property type="project" value="InterPro"/>
</dbReference>
<accession>A0A5E4Q3Z8</accession>
<keyword evidence="7 12" id="KW-0030">Aminoacyl-tRNA synthetase</keyword>
<dbReference type="GO" id="GO:0032543">
    <property type="term" value="P:mitochondrial translation"/>
    <property type="evidence" value="ECO:0007669"/>
    <property type="project" value="TreeGrafter"/>
</dbReference>
<dbReference type="InterPro" id="IPR014729">
    <property type="entry name" value="Rossmann-like_a/b/a_fold"/>
</dbReference>
<dbReference type="PROSITE" id="PS00178">
    <property type="entry name" value="AA_TRNA_LIGASE_I"/>
    <property type="match status" value="1"/>
</dbReference>
<evidence type="ECO:0000313" key="15">
    <source>
        <dbReference type="Proteomes" id="UP000324832"/>
    </source>
</evidence>
<dbReference type="Pfam" id="PF05746">
    <property type="entry name" value="DALR_1"/>
    <property type="match status" value="1"/>
</dbReference>
<dbReference type="EMBL" id="FZQP02001249">
    <property type="protein sequence ID" value="VVC92264.1"/>
    <property type="molecule type" value="Genomic_DNA"/>
</dbReference>
<evidence type="ECO:0000256" key="10">
    <source>
        <dbReference type="ARBA" id="ARBA00049339"/>
    </source>
</evidence>
<dbReference type="Proteomes" id="UP000324832">
    <property type="component" value="Unassembled WGS sequence"/>
</dbReference>
<evidence type="ECO:0000256" key="4">
    <source>
        <dbReference type="ARBA" id="ARBA00022741"/>
    </source>
</evidence>
<evidence type="ECO:0000256" key="6">
    <source>
        <dbReference type="ARBA" id="ARBA00022917"/>
    </source>
</evidence>
<dbReference type="GO" id="GO:0004814">
    <property type="term" value="F:arginine-tRNA ligase activity"/>
    <property type="evidence" value="ECO:0007669"/>
    <property type="project" value="UniProtKB-EC"/>
</dbReference>
<dbReference type="OrthoDB" id="68056at2759"/>
<evidence type="ECO:0000256" key="8">
    <source>
        <dbReference type="ARBA" id="ARBA00033033"/>
    </source>
</evidence>
<protein>
    <recommendedName>
        <fullName evidence="9">Probable arginine--tRNA ligase, mitochondrial</fullName>
        <ecNumber evidence="2">6.1.1.19</ecNumber>
    </recommendedName>
    <alternativeName>
        <fullName evidence="8">Arginyl-tRNA synthetase</fullName>
    </alternativeName>
</protein>
<dbReference type="Pfam" id="PF00750">
    <property type="entry name" value="tRNA-synt_1d"/>
    <property type="match status" value="1"/>
</dbReference>
<evidence type="ECO:0000259" key="13">
    <source>
        <dbReference type="SMART" id="SM00836"/>
    </source>
</evidence>
<dbReference type="AlphaFoldDB" id="A0A5E4Q3Z8"/>
<keyword evidence="6 12" id="KW-0648">Protein biosynthesis</keyword>
<dbReference type="FunFam" id="1.10.730.10:FF:000006">
    <property type="entry name" value="Arginyl-tRNA synthetase 2, mitochondrial"/>
    <property type="match status" value="1"/>
</dbReference>
<evidence type="ECO:0000256" key="5">
    <source>
        <dbReference type="ARBA" id="ARBA00022840"/>
    </source>
</evidence>
<sequence length="543" mass="62741">MSAKLKAMLLDQAVNQALTKEYPIKSIKSTHVSYQHAQNVYIVKMNSRPESLNILKSDVNSEEALTFRIDRNLVIKNVLDSIKQNEYDITSNPKKVVIDFSSPNIAKPFHMGHMRSTVIGNFIANINTHFRNQVTKINYLGDWGTQFGLLQYGLKLKNIDVNTLKNNPLQTLYNIYVEANKLAEKDKNIQIDAVKYFAEIESGKMDLQNWKQIKEITVKELEKLYLRLRIKFDLFEWESDYNSQAIRHIIKELEDANIVTTHESGKKIAYVNNRKVTLVKSDDSSLYLTRDIAALLNRYETHKFDKMLYVVDNAQADHFVSLFDIMKRLNKKCATACEHVKFGRIRGMSTRRGNVVFLNDILDEAKTKMYDQQLQSKNTRTSAMNDETCDILGSTAVIINDLKQRRQKDYEFSWDKALQSEGDSGVKLQYLHCRLKSLENNSEVPVPDFCNPECLPEEIIGDVIAELARFDDILKKAYEENEACILVNYLFRLSRYVNKMFNKIIVKGESNDVASQRLLVFYCARQVLKTSLNILGIKPLYEM</sequence>
<dbReference type="SUPFAM" id="SSF52374">
    <property type="entry name" value="Nucleotidylyl transferase"/>
    <property type="match status" value="1"/>
</dbReference>
<dbReference type="FunFam" id="3.40.50.620:FF:000058">
    <property type="entry name" value="Mitochondrial arginyl-tRNA synthetase"/>
    <property type="match status" value="1"/>
</dbReference>
<dbReference type="SUPFAM" id="SSF47323">
    <property type="entry name" value="Anticodon-binding domain of a subclass of class I aminoacyl-tRNA synthetases"/>
    <property type="match status" value="1"/>
</dbReference>
<keyword evidence="5 12" id="KW-0067">ATP-binding</keyword>
<keyword evidence="3 12" id="KW-0436">Ligase</keyword>
<dbReference type="Gene3D" id="3.40.50.620">
    <property type="entry name" value="HUPs"/>
    <property type="match status" value="1"/>
</dbReference>
<reference evidence="14 15" key="1">
    <citation type="submission" date="2017-07" db="EMBL/GenBank/DDBJ databases">
        <authorList>
            <person name="Talla V."/>
            <person name="Backstrom N."/>
        </authorList>
    </citation>
    <scope>NUCLEOTIDE SEQUENCE [LARGE SCALE GENOMIC DNA]</scope>
</reference>
<dbReference type="InterPro" id="IPR001278">
    <property type="entry name" value="Arg-tRNA-ligase"/>
</dbReference>
<dbReference type="GO" id="GO:0005739">
    <property type="term" value="C:mitochondrion"/>
    <property type="evidence" value="ECO:0007669"/>
    <property type="project" value="TreeGrafter"/>
</dbReference>
<comment type="similarity">
    <text evidence="1 12">Belongs to the class-I aminoacyl-tRNA synthetase family.</text>
</comment>
<evidence type="ECO:0000256" key="9">
    <source>
        <dbReference type="ARBA" id="ARBA00039495"/>
    </source>
</evidence>
<comment type="catalytic activity">
    <reaction evidence="10">
        <text>tRNA(Arg) + L-arginine + ATP = L-arginyl-tRNA(Arg) + AMP + diphosphate</text>
        <dbReference type="Rhea" id="RHEA:20301"/>
        <dbReference type="Rhea" id="RHEA-COMP:9658"/>
        <dbReference type="Rhea" id="RHEA-COMP:9673"/>
        <dbReference type="ChEBI" id="CHEBI:30616"/>
        <dbReference type="ChEBI" id="CHEBI:32682"/>
        <dbReference type="ChEBI" id="CHEBI:33019"/>
        <dbReference type="ChEBI" id="CHEBI:78442"/>
        <dbReference type="ChEBI" id="CHEBI:78513"/>
        <dbReference type="ChEBI" id="CHEBI:456215"/>
        <dbReference type="EC" id="6.1.1.19"/>
    </reaction>
</comment>
<evidence type="ECO:0000256" key="7">
    <source>
        <dbReference type="ARBA" id="ARBA00023146"/>
    </source>
</evidence>
<feature type="domain" description="DALR anticodon binding" evidence="13">
    <location>
        <begin position="428"/>
        <end position="543"/>
    </location>
</feature>
<evidence type="ECO:0000256" key="11">
    <source>
        <dbReference type="ARBA" id="ARBA00049595"/>
    </source>
</evidence>
<keyword evidence="15" id="KW-1185">Reference proteome</keyword>
<organism evidence="14 15">
    <name type="scientific">Leptidea sinapis</name>
    <dbReference type="NCBI Taxonomy" id="189913"/>
    <lineage>
        <taxon>Eukaryota</taxon>
        <taxon>Metazoa</taxon>
        <taxon>Ecdysozoa</taxon>
        <taxon>Arthropoda</taxon>
        <taxon>Hexapoda</taxon>
        <taxon>Insecta</taxon>
        <taxon>Pterygota</taxon>
        <taxon>Neoptera</taxon>
        <taxon>Endopterygota</taxon>
        <taxon>Lepidoptera</taxon>
        <taxon>Glossata</taxon>
        <taxon>Ditrysia</taxon>
        <taxon>Papilionoidea</taxon>
        <taxon>Pieridae</taxon>
        <taxon>Dismorphiinae</taxon>
        <taxon>Leptidea</taxon>
    </lineage>
</organism>
<dbReference type="EC" id="6.1.1.19" evidence="2"/>
<dbReference type="SMART" id="SM00836">
    <property type="entry name" value="DALR_1"/>
    <property type="match status" value="1"/>
</dbReference>
<evidence type="ECO:0000256" key="12">
    <source>
        <dbReference type="RuleBase" id="RU363038"/>
    </source>
</evidence>
<comment type="function">
    <text evidence="11">Catalyzes the attachment of arginine to tRNA(Arg) in a two-step reaction: arginine is first activated by ATP to form Arg-AMP and then transferred to the acceptor end of tRNA(Arg).</text>
</comment>
<dbReference type="GO" id="GO:0005524">
    <property type="term" value="F:ATP binding"/>
    <property type="evidence" value="ECO:0007669"/>
    <property type="project" value="UniProtKB-KW"/>
</dbReference>
<proteinExistence type="inferred from homology"/>
<dbReference type="PANTHER" id="PTHR11956">
    <property type="entry name" value="ARGINYL-TRNA SYNTHETASE"/>
    <property type="match status" value="1"/>
</dbReference>
<dbReference type="InterPro" id="IPR008909">
    <property type="entry name" value="DALR_anticod-bd"/>
</dbReference>
<dbReference type="PANTHER" id="PTHR11956:SF11">
    <property type="entry name" value="ARGININE--TRNA LIGASE, MITOCHONDRIAL-RELATED"/>
    <property type="match status" value="1"/>
</dbReference>
<dbReference type="Gene3D" id="1.10.730.10">
    <property type="entry name" value="Isoleucyl-tRNA Synthetase, Domain 1"/>
    <property type="match status" value="1"/>
</dbReference>
<name>A0A5E4Q3Z8_9NEOP</name>
<keyword evidence="4 12" id="KW-0547">Nucleotide-binding</keyword>
<evidence type="ECO:0000256" key="1">
    <source>
        <dbReference type="ARBA" id="ARBA00005594"/>
    </source>
</evidence>
<evidence type="ECO:0000256" key="3">
    <source>
        <dbReference type="ARBA" id="ARBA00022598"/>
    </source>
</evidence>
<gene>
    <name evidence="14" type="ORF">LSINAPIS_LOCUS4750</name>
</gene>
<dbReference type="NCBIfam" id="TIGR00456">
    <property type="entry name" value="argS"/>
    <property type="match status" value="1"/>
</dbReference>
<evidence type="ECO:0000256" key="2">
    <source>
        <dbReference type="ARBA" id="ARBA00012837"/>
    </source>
</evidence>
<dbReference type="InterPro" id="IPR001412">
    <property type="entry name" value="aa-tRNA-synth_I_CS"/>
</dbReference>
<dbReference type="InterPro" id="IPR009080">
    <property type="entry name" value="tRNAsynth_Ia_anticodon-bd"/>
</dbReference>
<dbReference type="InterPro" id="IPR035684">
    <property type="entry name" value="ArgRS_core"/>
</dbReference>